<feature type="compositionally biased region" description="Basic and acidic residues" evidence="1">
    <location>
        <begin position="59"/>
        <end position="94"/>
    </location>
</feature>
<evidence type="ECO:0000256" key="1">
    <source>
        <dbReference type="SAM" id="MobiDB-lite"/>
    </source>
</evidence>
<comment type="caution">
    <text evidence="2">The sequence shown here is derived from an EMBL/GenBank/DDBJ whole genome shotgun (WGS) entry which is preliminary data.</text>
</comment>
<evidence type="ECO:0000313" key="2">
    <source>
        <dbReference type="EMBL" id="POM69943.1"/>
    </source>
</evidence>
<proteinExistence type="predicted"/>
<dbReference type="EMBL" id="NCKW01007716">
    <property type="protein sequence ID" value="POM69943.1"/>
    <property type="molecule type" value="Genomic_DNA"/>
</dbReference>
<dbReference type="Proteomes" id="UP000237271">
    <property type="component" value="Unassembled WGS sequence"/>
</dbReference>
<feature type="compositionally biased region" description="Basic residues" evidence="1">
    <location>
        <begin position="7"/>
        <end position="20"/>
    </location>
</feature>
<name>A0A2P4XWK9_9STRA</name>
<gene>
    <name evidence="2" type="ORF">PHPALM_13720</name>
</gene>
<dbReference type="AlphaFoldDB" id="A0A2P4XWK9"/>
<evidence type="ECO:0000313" key="3">
    <source>
        <dbReference type="Proteomes" id="UP000237271"/>
    </source>
</evidence>
<organism evidence="2 3">
    <name type="scientific">Phytophthora palmivora</name>
    <dbReference type="NCBI Taxonomy" id="4796"/>
    <lineage>
        <taxon>Eukaryota</taxon>
        <taxon>Sar</taxon>
        <taxon>Stramenopiles</taxon>
        <taxon>Oomycota</taxon>
        <taxon>Peronosporomycetes</taxon>
        <taxon>Peronosporales</taxon>
        <taxon>Peronosporaceae</taxon>
        <taxon>Phytophthora</taxon>
    </lineage>
</organism>
<keyword evidence="3" id="KW-1185">Reference proteome</keyword>
<accession>A0A2P4XWK9</accession>
<dbReference type="OrthoDB" id="277011at2759"/>
<sequence>MADANDRKRKRQRRKNRKPKQLLPQQGHYADPLSPIASTPLKRQHTKAAENSKSAKAKHAADERERNEPKSKDEEKFFSPRKLVKEYDQQDEKKPRAKKARTLNYDSVNGEQEEKQEETTSATEDANDELFSPALKPPRATRSTSASPPNARGRLESKFATISAQPDEKVEEEEEAVDIGEEDQEDEDATPLEQEFNPFYFMKTL</sequence>
<feature type="non-terminal residue" evidence="2">
    <location>
        <position position="205"/>
    </location>
</feature>
<protein>
    <submittedName>
        <fullName evidence="2">Nuclear LIM factor interactor-interacting protein hyphal form</fullName>
    </submittedName>
</protein>
<feature type="region of interest" description="Disordered" evidence="1">
    <location>
        <begin position="1"/>
        <end position="197"/>
    </location>
</feature>
<feature type="compositionally biased region" description="Acidic residues" evidence="1">
    <location>
        <begin position="169"/>
        <end position="190"/>
    </location>
</feature>
<reference evidence="2 3" key="1">
    <citation type="journal article" date="2017" name="Genome Biol. Evol.">
        <title>Phytophthora megakarya and P. palmivora, closely related causal agents of cacao black pod rot, underwent increases in genome sizes and gene numbers by different mechanisms.</title>
        <authorList>
            <person name="Ali S.S."/>
            <person name="Shao J."/>
            <person name="Lary D.J."/>
            <person name="Kronmiller B."/>
            <person name="Shen D."/>
            <person name="Strem M.D."/>
            <person name="Amoako-Attah I."/>
            <person name="Akrofi A.Y."/>
            <person name="Begoude B.A."/>
            <person name="Ten Hoopen G.M."/>
            <person name="Coulibaly K."/>
            <person name="Kebe B.I."/>
            <person name="Melnick R.L."/>
            <person name="Guiltinan M.J."/>
            <person name="Tyler B.M."/>
            <person name="Meinhardt L.W."/>
            <person name="Bailey B.A."/>
        </authorList>
    </citation>
    <scope>NUCLEOTIDE SEQUENCE [LARGE SCALE GENOMIC DNA]</scope>
    <source>
        <strain evidence="3">sbr112.9</strain>
    </source>
</reference>